<evidence type="ECO:0000256" key="12">
    <source>
        <dbReference type="ARBA" id="ARBA00023242"/>
    </source>
</evidence>
<comment type="function">
    <text evidence="18">Catalyzes the hydrolysis of acyl-CoAs into free fatty acids and coenzyme A (CoASH), regulating their respective intracellular levels. Has acyl-CoA thioesterase activity towards medium (C12) and long-chain (C18) fatty acyl-CoA substrates. Can also hydrolyze 3-hydroxyphenylacetyl-CoA and 3,4-dihydroxyphenylacetyl-CoA (in vitro). May play a role in controlling adaptive thermogenesis.</text>
</comment>
<dbReference type="GO" id="GO:0006629">
    <property type="term" value="P:lipid metabolic process"/>
    <property type="evidence" value="ECO:0007669"/>
    <property type="project" value="UniProtKB-KW"/>
</dbReference>
<name>A0AAN9TDY7_9HEMI</name>
<evidence type="ECO:0000256" key="21">
    <source>
        <dbReference type="ARBA" id="ARBA00075657"/>
    </source>
</evidence>
<evidence type="ECO:0000256" key="8">
    <source>
        <dbReference type="ARBA" id="ARBA00022990"/>
    </source>
</evidence>
<dbReference type="CDD" id="cd03443">
    <property type="entry name" value="PaaI_thioesterase"/>
    <property type="match status" value="1"/>
</dbReference>
<comment type="subunit">
    <text evidence="19">Homotetramer. Interacts with PCTP.</text>
</comment>
<evidence type="ECO:0000256" key="13">
    <source>
        <dbReference type="ARBA" id="ARBA00047588"/>
    </source>
</evidence>
<keyword evidence="9" id="KW-0443">Lipid metabolism</keyword>
<comment type="similarity">
    <text evidence="5">Belongs to the thioesterase PaaI family.</text>
</comment>
<evidence type="ECO:0000256" key="10">
    <source>
        <dbReference type="ARBA" id="ARBA00023128"/>
    </source>
</evidence>
<organism evidence="25 26">
    <name type="scientific">Parthenolecanium corni</name>
    <dbReference type="NCBI Taxonomy" id="536013"/>
    <lineage>
        <taxon>Eukaryota</taxon>
        <taxon>Metazoa</taxon>
        <taxon>Ecdysozoa</taxon>
        <taxon>Arthropoda</taxon>
        <taxon>Hexapoda</taxon>
        <taxon>Insecta</taxon>
        <taxon>Pterygota</taxon>
        <taxon>Neoptera</taxon>
        <taxon>Paraneoptera</taxon>
        <taxon>Hemiptera</taxon>
        <taxon>Sternorrhyncha</taxon>
        <taxon>Coccoidea</taxon>
        <taxon>Coccidae</taxon>
        <taxon>Parthenolecanium</taxon>
    </lineage>
</organism>
<dbReference type="Gene3D" id="3.10.129.10">
    <property type="entry name" value="Hotdog Thioesterase"/>
    <property type="match status" value="1"/>
</dbReference>
<evidence type="ECO:0000313" key="25">
    <source>
        <dbReference type="EMBL" id="KAK7582348.1"/>
    </source>
</evidence>
<comment type="catalytic activity">
    <reaction evidence="16">
        <text>hexanoyl-CoA + H2O = hexanoate + CoA + H(+)</text>
        <dbReference type="Rhea" id="RHEA:40115"/>
        <dbReference type="ChEBI" id="CHEBI:15377"/>
        <dbReference type="ChEBI" id="CHEBI:15378"/>
        <dbReference type="ChEBI" id="CHEBI:17120"/>
        <dbReference type="ChEBI" id="CHEBI:57287"/>
        <dbReference type="ChEBI" id="CHEBI:62620"/>
    </reaction>
    <physiologicalReaction direction="left-to-right" evidence="16">
        <dbReference type="Rhea" id="RHEA:40116"/>
    </physiologicalReaction>
</comment>
<dbReference type="InterPro" id="IPR033120">
    <property type="entry name" value="HOTDOG_ACOT"/>
</dbReference>
<evidence type="ECO:0000256" key="5">
    <source>
        <dbReference type="ARBA" id="ARBA00008324"/>
    </source>
</evidence>
<dbReference type="InterPro" id="IPR003736">
    <property type="entry name" value="PAAI_dom"/>
</dbReference>
<sequence>MDVVNGSNGVASTSANDSTETVKKVMKKLVEANKHDRIFEKLQVISAGDGKFVGELVIEPEHTNIYGFLHGGFIASLVDVCGSVAMGTHANKGNGVSVDLNISFLNPGPLNETIVIETNTIKVGRTLGFVETEIRSKASGKIIAKGSLTKHVQDSDKYSMITA</sequence>
<evidence type="ECO:0000256" key="14">
    <source>
        <dbReference type="ARBA" id="ARBA00047969"/>
    </source>
</evidence>
<evidence type="ECO:0000256" key="11">
    <source>
        <dbReference type="ARBA" id="ARBA00023212"/>
    </source>
</evidence>
<comment type="catalytic activity">
    <reaction evidence="13">
        <text>octanoyl-CoA + H2O = octanoate + CoA + H(+)</text>
        <dbReference type="Rhea" id="RHEA:30143"/>
        <dbReference type="ChEBI" id="CHEBI:15377"/>
        <dbReference type="ChEBI" id="CHEBI:15378"/>
        <dbReference type="ChEBI" id="CHEBI:25646"/>
        <dbReference type="ChEBI" id="CHEBI:57287"/>
        <dbReference type="ChEBI" id="CHEBI:57386"/>
    </reaction>
    <physiologicalReaction direction="left-to-right" evidence="13">
        <dbReference type="Rhea" id="RHEA:30144"/>
    </physiologicalReaction>
</comment>
<gene>
    <name evidence="25" type="ORF">V9T40_013793</name>
</gene>
<evidence type="ECO:0000256" key="19">
    <source>
        <dbReference type="ARBA" id="ARBA00064709"/>
    </source>
</evidence>
<evidence type="ECO:0000256" key="17">
    <source>
        <dbReference type="ARBA" id="ARBA00052976"/>
    </source>
</evidence>
<protein>
    <recommendedName>
        <fullName evidence="20">Acyl-coenzyme A thioesterase 13</fullName>
    </recommendedName>
    <alternativeName>
        <fullName evidence="22">Hotdog-fold thioesterase superfamily member 2</fullName>
    </alternativeName>
    <alternativeName>
        <fullName evidence="21">Palmitoyl-CoA hydrolase</fullName>
    </alternativeName>
    <alternativeName>
        <fullName evidence="23">Thioesterase superfamily member 2</fullName>
    </alternativeName>
</protein>
<evidence type="ECO:0000256" key="6">
    <source>
        <dbReference type="ARBA" id="ARBA00022490"/>
    </source>
</evidence>
<dbReference type="InterPro" id="IPR029069">
    <property type="entry name" value="HotDog_dom_sf"/>
</dbReference>
<dbReference type="GO" id="GO:0005829">
    <property type="term" value="C:cytosol"/>
    <property type="evidence" value="ECO:0007669"/>
    <property type="project" value="UniProtKB-SubCell"/>
</dbReference>
<dbReference type="PROSITE" id="PS51770">
    <property type="entry name" value="HOTDOG_ACOT"/>
    <property type="match status" value="1"/>
</dbReference>
<evidence type="ECO:0000256" key="23">
    <source>
        <dbReference type="ARBA" id="ARBA00083956"/>
    </source>
</evidence>
<dbReference type="SUPFAM" id="SSF54637">
    <property type="entry name" value="Thioesterase/thiol ester dehydrase-isomerase"/>
    <property type="match status" value="1"/>
</dbReference>
<dbReference type="PANTHER" id="PTHR21660:SF1">
    <property type="entry name" value="ACYL-COENZYME A THIOESTERASE 13"/>
    <property type="match status" value="1"/>
</dbReference>
<proteinExistence type="inferred from homology"/>
<feature type="domain" description="HotDog ACOT-type" evidence="24">
    <location>
        <begin position="48"/>
        <end position="156"/>
    </location>
</feature>
<dbReference type="NCBIfam" id="TIGR00369">
    <property type="entry name" value="unchar_dom_1"/>
    <property type="match status" value="1"/>
</dbReference>
<dbReference type="GO" id="GO:0047617">
    <property type="term" value="F:fatty acyl-CoA hydrolase activity"/>
    <property type="evidence" value="ECO:0007669"/>
    <property type="project" value="InterPro"/>
</dbReference>
<dbReference type="GO" id="GO:0005819">
    <property type="term" value="C:spindle"/>
    <property type="evidence" value="ECO:0007669"/>
    <property type="project" value="UniProtKB-SubCell"/>
</dbReference>
<evidence type="ECO:0000256" key="1">
    <source>
        <dbReference type="ARBA" id="ARBA00004123"/>
    </source>
</evidence>
<evidence type="ECO:0000256" key="2">
    <source>
        <dbReference type="ARBA" id="ARBA00004173"/>
    </source>
</evidence>
<evidence type="ECO:0000256" key="22">
    <source>
        <dbReference type="ARBA" id="ARBA00081533"/>
    </source>
</evidence>
<dbReference type="Proteomes" id="UP001367676">
    <property type="component" value="Unassembled WGS sequence"/>
</dbReference>
<comment type="catalytic activity">
    <reaction evidence="17">
        <text>a fatty acyl-CoA + H2O = a fatty acid + CoA + H(+)</text>
        <dbReference type="Rhea" id="RHEA:16781"/>
        <dbReference type="ChEBI" id="CHEBI:15377"/>
        <dbReference type="ChEBI" id="CHEBI:15378"/>
        <dbReference type="ChEBI" id="CHEBI:28868"/>
        <dbReference type="ChEBI" id="CHEBI:57287"/>
        <dbReference type="ChEBI" id="CHEBI:77636"/>
    </reaction>
    <physiologicalReaction direction="left-to-right" evidence="17">
        <dbReference type="Rhea" id="RHEA:16782"/>
    </physiologicalReaction>
</comment>
<evidence type="ECO:0000256" key="9">
    <source>
        <dbReference type="ARBA" id="ARBA00023098"/>
    </source>
</evidence>
<dbReference type="InterPro" id="IPR006683">
    <property type="entry name" value="Thioestr_dom"/>
</dbReference>
<dbReference type="PANTHER" id="PTHR21660">
    <property type="entry name" value="THIOESTERASE SUPERFAMILY MEMBER-RELATED"/>
    <property type="match status" value="1"/>
</dbReference>
<evidence type="ECO:0000256" key="15">
    <source>
        <dbReference type="ARBA" id="ARBA00048074"/>
    </source>
</evidence>
<keyword evidence="6" id="KW-0963">Cytoplasm</keyword>
<evidence type="ECO:0000256" key="4">
    <source>
        <dbReference type="ARBA" id="ARBA00004514"/>
    </source>
</evidence>
<comment type="caution">
    <text evidence="25">The sequence shown here is derived from an EMBL/GenBank/DDBJ whole genome shotgun (WGS) entry which is preliminary data.</text>
</comment>
<keyword evidence="8" id="KW-0007">Acetylation</keyword>
<comment type="catalytic activity">
    <reaction evidence="15">
        <text>dodecanoyl-CoA + H2O = dodecanoate + CoA + H(+)</text>
        <dbReference type="Rhea" id="RHEA:30135"/>
        <dbReference type="ChEBI" id="CHEBI:15377"/>
        <dbReference type="ChEBI" id="CHEBI:15378"/>
        <dbReference type="ChEBI" id="CHEBI:18262"/>
        <dbReference type="ChEBI" id="CHEBI:57287"/>
        <dbReference type="ChEBI" id="CHEBI:57375"/>
    </reaction>
    <physiologicalReaction direction="left-to-right" evidence="15">
        <dbReference type="Rhea" id="RHEA:30136"/>
    </physiologicalReaction>
</comment>
<comment type="catalytic activity">
    <reaction evidence="14">
        <text>decanoyl-CoA + H2O = decanoate + CoA + H(+)</text>
        <dbReference type="Rhea" id="RHEA:40059"/>
        <dbReference type="ChEBI" id="CHEBI:15377"/>
        <dbReference type="ChEBI" id="CHEBI:15378"/>
        <dbReference type="ChEBI" id="CHEBI:27689"/>
        <dbReference type="ChEBI" id="CHEBI:57287"/>
        <dbReference type="ChEBI" id="CHEBI:61430"/>
    </reaction>
    <physiologicalReaction direction="left-to-right" evidence="14">
        <dbReference type="Rhea" id="RHEA:40060"/>
    </physiologicalReaction>
</comment>
<keyword evidence="7" id="KW-0378">Hydrolase</keyword>
<reference evidence="25 26" key="1">
    <citation type="submission" date="2024-03" db="EMBL/GenBank/DDBJ databases">
        <title>Adaptation during the transition from Ophiocordyceps entomopathogen to insect associate is accompanied by gene loss and intensified selection.</title>
        <authorList>
            <person name="Ward C.M."/>
            <person name="Onetto C.A."/>
            <person name="Borneman A.R."/>
        </authorList>
    </citation>
    <scope>NUCLEOTIDE SEQUENCE [LARGE SCALE GENOMIC DNA]</scope>
    <source>
        <strain evidence="25">AWRI1</strain>
        <tissue evidence="25">Single Adult Female</tissue>
    </source>
</reference>
<evidence type="ECO:0000256" key="20">
    <source>
        <dbReference type="ARBA" id="ARBA00067273"/>
    </source>
</evidence>
<evidence type="ECO:0000256" key="3">
    <source>
        <dbReference type="ARBA" id="ARBA00004186"/>
    </source>
</evidence>
<evidence type="ECO:0000259" key="24">
    <source>
        <dbReference type="PROSITE" id="PS51770"/>
    </source>
</evidence>
<keyword evidence="11" id="KW-0206">Cytoskeleton</keyword>
<evidence type="ECO:0000256" key="18">
    <source>
        <dbReference type="ARBA" id="ARBA00058205"/>
    </source>
</evidence>
<evidence type="ECO:0000256" key="7">
    <source>
        <dbReference type="ARBA" id="ARBA00022801"/>
    </source>
</evidence>
<keyword evidence="12" id="KW-0539">Nucleus</keyword>
<evidence type="ECO:0000313" key="26">
    <source>
        <dbReference type="Proteomes" id="UP001367676"/>
    </source>
</evidence>
<keyword evidence="10" id="KW-0496">Mitochondrion</keyword>
<dbReference type="EMBL" id="JBBCAQ010000033">
    <property type="protein sequence ID" value="KAK7582348.1"/>
    <property type="molecule type" value="Genomic_DNA"/>
</dbReference>
<comment type="subcellular location">
    <subcellularLocation>
        <location evidence="3">Cytoplasm</location>
        <location evidence="3">Cytoskeleton</location>
        <location evidence="3">Spindle</location>
    </subcellularLocation>
    <subcellularLocation>
        <location evidence="4">Cytoplasm</location>
        <location evidence="4">Cytosol</location>
    </subcellularLocation>
    <subcellularLocation>
        <location evidence="2">Mitochondrion</location>
    </subcellularLocation>
    <subcellularLocation>
        <location evidence="1">Nucleus</location>
    </subcellularLocation>
</comment>
<dbReference type="GO" id="GO:0005634">
    <property type="term" value="C:nucleus"/>
    <property type="evidence" value="ECO:0007669"/>
    <property type="project" value="UniProtKB-SubCell"/>
</dbReference>
<keyword evidence="26" id="KW-1185">Reference proteome</keyword>
<dbReference type="InterPro" id="IPR039298">
    <property type="entry name" value="ACOT13"/>
</dbReference>
<dbReference type="AlphaFoldDB" id="A0AAN9TDY7"/>
<accession>A0AAN9TDY7</accession>
<evidence type="ECO:0000256" key="16">
    <source>
        <dbReference type="ARBA" id="ARBA00050199"/>
    </source>
</evidence>
<dbReference type="GO" id="GO:0005739">
    <property type="term" value="C:mitochondrion"/>
    <property type="evidence" value="ECO:0007669"/>
    <property type="project" value="UniProtKB-SubCell"/>
</dbReference>
<dbReference type="Pfam" id="PF03061">
    <property type="entry name" value="4HBT"/>
    <property type="match status" value="1"/>
</dbReference>
<dbReference type="FunFam" id="3.10.129.10:FF:000021">
    <property type="entry name" value="Acyl-coenzyme A thioesterase 13"/>
    <property type="match status" value="1"/>
</dbReference>